<dbReference type="Gene3D" id="1.10.760.10">
    <property type="entry name" value="Cytochrome c-like domain"/>
    <property type="match status" value="1"/>
</dbReference>
<evidence type="ECO:0000256" key="4">
    <source>
        <dbReference type="PROSITE-ProRule" id="PRU00433"/>
    </source>
</evidence>
<dbReference type="GO" id="GO:0020037">
    <property type="term" value="F:heme binding"/>
    <property type="evidence" value="ECO:0007669"/>
    <property type="project" value="InterPro"/>
</dbReference>
<evidence type="ECO:0000259" key="6">
    <source>
        <dbReference type="PROSITE" id="PS51007"/>
    </source>
</evidence>
<keyword evidence="9" id="KW-1185">Reference proteome</keyword>
<dbReference type="Pfam" id="PF00034">
    <property type="entry name" value="Cytochrom_C"/>
    <property type="match status" value="1"/>
</dbReference>
<evidence type="ECO:0000256" key="2">
    <source>
        <dbReference type="ARBA" id="ARBA00022723"/>
    </source>
</evidence>
<protein>
    <submittedName>
        <fullName evidence="7">C-type cytochrome</fullName>
    </submittedName>
</protein>
<evidence type="ECO:0000313" key="7">
    <source>
        <dbReference type="EMBL" id="EAI5408424.1"/>
    </source>
</evidence>
<feature type="chain" id="PRO_5044621687" evidence="5">
    <location>
        <begin position="20"/>
        <end position="189"/>
    </location>
</feature>
<dbReference type="InterPro" id="IPR036909">
    <property type="entry name" value="Cyt_c-like_dom_sf"/>
</dbReference>
<dbReference type="SUPFAM" id="SSF46626">
    <property type="entry name" value="Cytochrome c"/>
    <property type="match status" value="1"/>
</dbReference>
<comment type="caution">
    <text evidence="7">The sequence shown here is derived from an EMBL/GenBank/DDBJ whole genome shotgun (WGS) entry which is preliminary data.</text>
</comment>
<dbReference type="EMBL" id="AABQDW010000012">
    <property type="protein sequence ID" value="EAI5408424.1"/>
    <property type="molecule type" value="Genomic_DNA"/>
</dbReference>
<gene>
    <name evidence="7" type="ORF">BVH53_06890</name>
    <name evidence="8" type="ORF">CX802_01095</name>
</gene>
<keyword evidence="2 4" id="KW-0479">Metal-binding</keyword>
<keyword evidence="5" id="KW-0732">Signal</keyword>
<accession>A0A5L4IDI8</accession>
<dbReference type="PROSITE" id="PS51007">
    <property type="entry name" value="CYTC"/>
    <property type="match status" value="1"/>
</dbReference>
<dbReference type="EMBL" id="AABTCC010000002">
    <property type="protein sequence ID" value="EAI8858445.1"/>
    <property type="molecule type" value="Genomic_DNA"/>
</dbReference>
<organism evidence="7 10">
    <name type="scientific">Campylobacter fetus</name>
    <dbReference type="NCBI Taxonomy" id="196"/>
    <lineage>
        <taxon>Bacteria</taxon>
        <taxon>Pseudomonadati</taxon>
        <taxon>Campylobacterota</taxon>
        <taxon>Epsilonproteobacteria</taxon>
        <taxon>Campylobacterales</taxon>
        <taxon>Campylobacteraceae</taxon>
        <taxon>Campylobacter</taxon>
    </lineage>
</organism>
<dbReference type="InterPro" id="IPR009056">
    <property type="entry name" value="Cyt_c-like_dom"/>
</dbReference>
<evidence type="ECO:0000313" key="10">
    <source>
        <dbReference type="Proteomes" id="UP000557842"/>
    </source>
</evidence>
<feature type="signal peptide" evidence="5">
    <location>
        <begin position="1"/>
        <end position="19"/>
    </location>
</feature>
<name>A0A5L4IDI8_CAMFE</name>
<sequence>MNFLKKPLLFICLACFMYAADLADDSSYVIEAKGDFGKELKALVEKYAKDENVSINVYKKSPQDNSGGFINIGVDKNRAYNASKGEELYNANCKHCHGDKGTSRAMGVSQRLADMSAEDISASMSGYNSDPTFGGKLKYIMQPMAKNVNFSQVGDIIAYIKGNDAFAIEDNIKNSNISTKPTQQGSYLE</sequence>
<proteinExistence type="predicted"/>
<evidence type="ECO:0000256" key="3">
    <source>
        <dbReference type="ARBA" id="ARBA00023004"/>
    </source>
</evidence>
<dbReference type="Proteomes" id="UP000535509">
    <property type="component" value="Unassembled WGS sequence"/>
</dbReference>
<dbReference type="OMA" id="DPRRYKD"/>
<dbReference type="GeneID" id="61064242"/>
<dbReference type="RefSeq" id="WP_002848590.1">
    <property type="nucleotide sequence ID" value="NZ_AABUZP020000024.1"/>
</dbReference>
<feature type="domain" description="Cytochrome c" evidence="6">
    <location>
        <begin position="80"/>
        <end position="164"/>
    </location>
</feature>
<reference evidence="7 10" key="1">
    <citation type="submission" date="2018-05" db="EMBL/GenBank/DDBJ databases">
        <authorList>
            <consortium name="PulseNet: The National Subtyping Network for Foodborne Disease Surveillance"/>
            <person name="Tarr C.L."/>
            <person name="Trees E."/>
            <person name="Katz L.S."/>
            <person name="Carleton-Romer H.A."/>
            <person name="Stroika S."/>
            <person name="Kucerova Z."/>
            <person name="Roache K.F."/>
            <person name="Sabol A.L."/>
            <person name="Besser J."/>
            <person name="Gerner-Smidt P."/>
        </authorList>
    </citation>
    <scope>NUCLEOTIDE SEQUENCE [LARGE SCALE GENOMIC DNA]</scope>
    <source>
        <strain evidence="7 10">2016D-0221</strain>
        <strain evidence="8 9">PNUSAC001503</strain>
    </source>
</reference>
<evidence type="ECO:0000256" key="5">
    <source>
        <dbReference type="SAM" id="SignalP"/>
    </source>
</evidence>
<evidence type="ECO:0000313" key="9">
    <source>
        <dbReference type="Proteomes" id="UP000535509"/>
    </source>
</evidence>
<dbReference type="GO" id="GO:0009055">
    <property type="term" value="F:electron transfer activity"/>
    <property type="evidence" value="ECO:0007669"/>
    <property type="project" value="InterPro"/>
</dbReference>
<keyword evidence="1 4" id="KW-0349">Heme</keyword>
<dbReference type="AlphaFoldDB" id="A0A5L4IDI8"/>
<keyword evidence="3 4" id="KW-0408">Iron</keyword>
<dbReference type="Proteomes" id="UP000557842">
    <property type="component" value="Unassembled WGS sequence"/>
</dbReference>
<evidence type="ECO:0000256" key="1">
    <source>
        <dbReference type="ARBA" id="ARBA00022617"/>
    </source>
</evidence>
<dbReference type="GO" id="GO:0046872">
    <property type="term" value="F:metal ion binding"/>
    <property type="evidence" value="ECO:0007669"/>
    <property type="project" value="UniProtKB-KW"/>
</dbReference>
<evidence type="ECO:0000313" key="8">
    <source>
        <dbReference type="EMBL" id="EAI8858445.1"/>
    </source>
</evidence>